<feature type="compositionally biased region" description="Low complexity" evidence="14">
    <location>
        <begin position="186"/>
        <end position="201"/>
    </location>
</feature>
<keyword evidence="10" id="KW-1133">Transmembrane helix</keyword>
<keyword evidence="16" id="KW-1185">Reference proteome</keyword>
<evidence type="ECO:0000313" key="16">
    <source>
        <dbReference type="Proteomes" id="UP001275084"/>
    </source>
</evidence>
<dbReference type="GO" id="GO:0006816">
    <property type="term" value="P:calcium ion transport"/>
    <property type="evidence" value="ECO:0007669"/>
    <property type="project" value="UniProtKB-KW"/>
</dbReference>
<dbReference type="InterPro" id="IPR009567">
    <property type="entry name" value="SARAF"/>
</dbReference>
<protein>
    <recommendedName>
        <fullName evidence="3">Store-operated calcium entry-associated regulatory factor</fullName>
    </recommendedName>
    <alternativeName>
        <fullName evidence="13">Transmembrane protein 66</fullName>
    </alternativeName>
</protein>
<evidence type="ECO:0000256" key="12">
    <source>
        <dbReference type="ARBA" id="ARBA00023136"/>
    </source>
</evidence>
<keyword evidence="7" id="KW-0732">Signal</keyword>
<organism evidence="15 16">
    <name type="scientific">Lasiosphaeria hispida</name>
    <dbReference type="NCBI Taxonomy" id="260671"/>
    <lineage>
        <taxon>Eukaryota</taxon>
        <taxon>Fungi</taxon>
        <taxon>Dikarya</taxon>
        <taxon>Ascomycota</taxon>
        <taxon>Pezizomycotina</taxon>
        <taxon>Sordariomycetes</taxon>
        <taxon>Sordariomycetidae</taxon>
        <taxon>Sordariales</taxon>
        <taxon>Lasiosphaeriaceae</taxon>
        <taxon>Lasiosphaeria</taxon>
    </lineage>
</organism>
<gene>
    <name evidence="15" type="ORF">B0T25DRAFT_413178</name>
</gene>
<feature type="compositionally biased region" description="Gly residues" evidence="14">
    <location>
        <begin position="202"/>
        <end position="211"/>
    </location>
</feature>
<dbReference type="GO" id="GO:0005789">
    <property type="term" value="C:endoplasmic reticulum membrane"/>
    <property type="evidence" value="ECO:0007669"/>
    <property type="project" value="UniProtKB-SubCell"/>
</dbReference>
<dbReference type="PANTHER" id="PTHR15929:SF0">
    <property type="entry name" value="STORE-OPERATED CALCIUM ENTRY-ASSOCIATED REGULATORY FACTOR"/>
    <property type="match status" value="1"/>
</dbReference>
<name>A0AAJ0HWV1_9PEZI</name>
<dbReference type="Proteomes" id="UP001275084">
    <property type="component" value="Unassembled WGS sequence"/>
</dbReference>
<dbReference type="EMBL" id="JAUIQD010000001">
    <property type="protein sequence ID" value="KAK3364387.1"/>
    <property type="molecule type" value="Genomic_DNA"/>
</dbReference>
<reference evidence="15" key="2">
    <citation type="submission" date="2023-06" db="EMBL/GenBank/DDBJ databases">
        <authorList>
            <consortium name="Lawrence Berkeley National Laboratory"/>
            <person name="Haridas S."/>
            <person name="Hensen N."/>
            <person name="Bonometti L."/>
            <person name="Westerberg I."/>
            <person name="Brannstrom I.O."/>
            <person name="Guillou S."/>
            <person name="Cros-Aarteil S."/>
            <person name="Calhoun S."/>
            <person name="Kuo A."/>
            <person name="Mondo S."/>
            <person name="Pangilinan J."/>
            <person name="Riley R."/>
            <person name="Labutti K."/>
            <person name="Andreopoulos B."/>
            <person name="Lipzen A."/>
            <person name="Chen C."/>
            <person name="Yanf M."/>
            <person name="Daum C."/>
            <person name="Ng V."/>
            <person name="Clum A."/>
            <person name="Steindorff A."/>
            <person name="Ohm R."/>
            <person name="Martin F."/>
            <person name="Silar P."/>
            <person name="Natvig D."/>
            <person name="Lalanne C."/>
            <person name="Gautier V."/>
            <person name="Ament-Velasquez S.L."/>
            <person name="Kruys A."/>
            <person name="Hutchinson M.I."/>
            <person name="Powell A.J."/>
            <person name="Barry K."/>
            <person name="Miller A.N."/>
            <person name="Grigoriev I.V."/>
            <person name="Debuchy R."/>
            <person name="Gladieux P."/>
            <person name="Thoren M.H."/>
            <person name="Johannesson H."/>
        </authorList>
    </citation>
    <scope>NUCLEOTIDE SEQUENCE</scope>
    <source>
        <strain evidence="15">CBS 955.72</strain>
    </source>
</reference>
<feature type="region of interest" description="Disordered" evidence="14">
    <location>
        <begin position="264"/>
        <end position="317"/>
    </location>
</feature>
<evidence type="ECO:0000256" key="3">
    <source>
        <dbReference type="ARBA" id="ARBA00016584"/>
    </source>
</evidence>
<feature type="non-terminal residue" evidence="15">
    <location>
        <position position="317"/>
    </location>
</feature>
<dbReference type="Pfam" id="PF06682">
    <property type="entry name" value="SARAF"/>
    <property type="match status" value="1"/>
</dbReference>
<accession>A0AAJ0HWV1</accession>
<sequence length="317" mass="33217">SSKAKNAIRLSEVEVLTLRAGQQTAYRRVDSILQLKCTSHPSICALHTIDVLRCTNQGSSYSSEDVEWTCTATIPSTLQLGSTDVICEGYSSPDDPFVLKGSCGVEYQLMLTSEGKKQHPSVAWYSKRLARRQQPIATPPNDNTAERDETSPSCAPLFTLIVAVLVCIICQTCVAVPDREGRGGFARSESPASSSSERQASSGGGPGPTRGGGDEPCRGRHERGHVRIPPSREGSRPGFFTGFATGAAAGYLARGRDGNCREAGCDQSTTSSASTFRASTSASGTLASGTSAPGTSAPGTSAPQVCHMSTGFGSTRQ</sequence>
<keyword evidence="8" id="KW-0256">Endoplasmic reticulum</keyword>
<reference evidence="15" key="1">
    <citation type="journal article" date="2023" name="Mol. Phylogenet. Evol.">
        <title>Genome-scale phylogeny and comparative genomics of the fungal order Sordariales.</title>
        <authorList>
            <person name="Hensen N."/>
            <person name="Bonometti L."/>
            <person name="Westerberg I."/>
            <person name="Brannstrom I.O."/>
            <person name="Guillou S."/>
            <person name="Cros-Aarteil S."/>
            <person name="Calhoun S."/>
            <person name="Haridas S."/>
            <person name="Kuo A."/>
            <person name="Mondo S."/>
            <person name="Pangilinan J."/>
            <person name="Riley R."/>
            <person name="LaButti K."/>
            <person name="Andreopoulos B."/>
            <person name="Lipzen A."/>
            <person name="Chen C."/>
            <person name="Yan M."/>
            <person name="Daum C."/>
            <person name="Ng V."/>
            <person name="Clum A."/>
            <person name="Steindorff A."/>
            <person name="Ohm R.A."/>
            <person name="Martin F."/>
            <person name="Silar P."/>
            <person name="Natvig D.O."/>
            <person name="Lalanne C."/>
            <person name="Gautier V."/>
            <person name="Ament-Velasquez S.L."/>
            <person name="Kruys A."/>
            <person name="Hutchinson M.I."/>
            <person name="Powell A.J."/>
            <person name="Barry K."/>
            <person name="Miller A.N."/>
            <person name="Grigoriev I.V."/>
            <person name="Debuchy R."/>
            <person name="Gladieux P."/>
            <person name="Hiltunen Thoren M."/>
            <person name="Johannesson H."/>
        </authorList>
    </citation>
    <scope>NUCLEOTIDE SEQUENCE</scope>
    <source>
        <strain evidence="15">CBS 955.72</strain>
    </source>
</reference>
<evidence type="ECO:0000256" key="5">
    <source>
        <dbReference type="ARBA" id="ARBA00022568"/>
    </source>
</evidence>
<evidence type="ECO:0000256" key="10">
    <source>
        <dbReference type="ARBA" id="ARBA00022989"/>
    </source>
</evidence>
<comment type="similarity">
    <text evidence="2">Belongs to the SARAF family.</text>
</comment>
<comment type="caution">
    <text evidence="15">The sequence shown here is derived from an EMBL/GenBank/DDBJ whole genome shotgun (WGS) entry which is preliminary data.</text>
</comment>
<feature type="region of interest" description="Disordered" evidence="14">
    <location>
        <begin position="182"/>
        <end position="240"/>
    </location>
</feature>
<proteinExistence type="inferred from homology"/>
<dbReference type="AlphaFoldDB" id="A0AAJ0HWV1"/>
<feature type="region of interest" description="Disordered" evidence="14">
    <location>
        <begin position="130"/>
        <end position="150"/>
    </location>
</feature>
<evidence type="ECO:0000313" key="15">
    <source>
        <dbReference type="EMBL" id="KAK3364387.1"/>
    </source>
</evidence>
<keyword evidence="6 15" id="KW-0812">Transmembrane</keyword>
<evidence type="ECO:0000256" key="8">
    <source>
        <dbReference type="ARBA" id="ARBA00022824"/>
    </source>
</evidence>
<evidence type="ECO:0000256" key="9">
    <source>
        <dbReference type="ARBA" id="ARBA00022837"/>
    </source>
</evidence>
<dbReference type="PANTHER" id="PTHR15929">
    <property type="entry name" value="STORE-OPERATED CALCIUM ENTRY-ASSOCIATED REGULATORY FACTOR"/>
    <property type="match status" value="1"/>
</dbReference>
<evidence type="ECO:0000256" key="14">
    <source>
        <dbReference type="SAM" id="MobiDB-lite"/>
    </source>
</evidence>
<evidence type="ECO:0000256" key="4">
    <source>
        <dbReference type="ARBA" id="ARBA00022448"/>
    </source>
</evidence>
<evidence type="ECO:0000256" key="11">
    <source>
        <dbReference type="ARBA" id="ARBA00023065"/>
    </source>
</evidence>
<keyword evidence="12" id="KW-0472">Membrane</keyword>
<keyword evidence="5" id="KW-0109">Calcium transport</keyword>
<keyword evidence="4" id="KW-0813">Transport</keyword>
<evidence type="ECO:0000256" key="2">
    <source>
        <dbReference type="ARBA" id="ARBA00006833"/>
    </source>
</evidence>
<evidence type="ECO:0000256" key="6">
    <source>
        <dbReference type="ARBA" id="ARBA00022692"/>
    </source>
</evidence>
<evidence type="ECO:0000256" key="7">
    <source>
        <dbReference type="ARBA" id="ARBA00022729"/>
    </source>
</evidence>
<dbReference type="GO" id="GO:2001256">
    <property type="term" value="P:regulation of store-operated calcium entry"/>
    <property type="evidence" value="ECO:0007669"/>
    <property type="project" value="InterPro"/>
</dbReference>
<feature type="non-terminal residue" evidence="15">
    <location>
        <position position="1"/>
    </location>
</feature>
<keyword evidence="9" id="KW-0106">Calcium</keyword>
<comment type="subcellular location">
    <subcellularLocation>
        <location evidence="1">Endoplasmic reticulum membrane</location>
        <topology evidence="1">Single-pass type I membrane protein</topology>
    </subcellularLocation>
</comment>
<evidence type="ECO:0000256" key="13">
    <source>
        <dbReference type="ARBA" id="ARBA00031116"/>
    </source>
</evidence>
<evidence type="ECO:0000256" key="1">
    <source>
        <dbReference type="ARBA" id="ARBA00004115"/>
    </source>
</evidence>
<feature type="compositionally biased region" description="Low complexity" evidence="14">
    <location>
        <begin position="268"/>
        <end position="303"/>
    </location>
</feature>
<keyword evidence="11" id="KW-0406">Ion transport</keyword>